<evidence type="ECO:0000313" key="2">
    <source>
        <dbReference type="EMBL" id="OAF19655.1"/>
    </source>
</evidence>
<evidence type="ECO:0000256" key="1">
    <source>
        <dbReference type="SAM" id="Phobius"/>
    </source>
</evidence>
<proteinExistence type="predicted"/>
<name>A0A176ZIN9_9BRAD</name>
<sequence>MTDLEFGNVVLGSSYAGIVFMFGCAGTLVSSEIKEGIKFHVFAWNDGQVLALFANGMLLIVSQSTS</sequence>
<keyword evidence="1" id="KW-1133">Transmembrane helix</keyword>
<comment type="caution">
    <text evidence="2">The sequence shown here is derived from an EMBL/GenBank/DDBJ whole genome shotgun (WGS) entry which is preliminary data.</text>
</comment>
<reference evidence="2 3" key="1">
    <citation type="submission" date="2016-02" db="EMBL/GenBank/DDBJ databases">
        <title>Draft genome sequence of the strain BR 10247T Bradyrhizobium neotropicale isolated from nodules of Centrolobium paraense.</title>
        <authorList>
            <person name="Simoes-Araujo J.L."/>
            <person name="Barauna A.C."/>
            <person name="Silva K."/>
            <person name="Zilli J.E."/>
        </authorList>
    </citation>
    <scope>NUCLEOTIDE SEQUENCE [LARGE SCALE GENOMIC DNA]</scope>
    <source>
        <strain evidence="2 3">BR 10247</strain>
    </source>
</reference>
<feature type="transmembrane region" description="Helical" evidence="1">
    <location>
        <begin position="6"/>
        <end position="29"/>
    </location>
</feature>
<organism evidence="2 3">
    <name type="scientific">Bradyrhizobium neotropicale</name>
    <dbReference type="NCBI Taxonomy" id="1497615"/>
    <lineage>
        <taxon>Bacteria</taxon>
        <taxon>Pseudomonadati</taxon>
        <taxon>Pseudomonadota</taxon>
        <taxon>Alphaproteobacteria</taxon>
        <taxon>Hyphomicrobiales</taxon>
        <taxon>Nitrobacteraceae</taxon>
        <taxon>Bradyrhizobium</taxon>
    </lineage>
</organism>
<dbReference type="GeneID" id="32584702"/>
<keyword evidence="3" id="KW-1185">Reference proteome</keyword>
<dbReference type="EMBL" id="LSEF01000023">
    <property type="protein sequence ID" value="OAF19655.1"/>
    <property type="molecule type" value="Genomic_DNA"/>
</dbReference>
<feature type="transmembrane region" description="Helical" evidence="1">
    <location>
        <begin position="41"/>
        <end position="61"/>
    </location>
</feature>
<keyword evidence="1" id="KW-0812">Transmembrane</keyword>
<evidence type="ECO:0000313" key="3">
    <source>
        <dbReference type="Proteomes" id="UP000077173"/>
    </source>
</evidence>
<keyword evidence="1" id="KW-0472">Membrane</keyword>
<dbReference type="AlphaFoldDB" id="A0A176ZIN9"/>
<accession>A0A176ZIN9</accession>
<dbReference type="Proteomes" id="UP000077173">
    <property type="component" value="Unassembled WGS sequence"/>
</dbReference>
<gene>
    <name evidence="2" type="ORF">AXW67_36230</name>
</gene>
<protein>
    <submittedName>
        <fullName evidence="2">Uncharacterized protein</fullName>
    </submittedName>
</protein>